<protein>
    <submittedName>
        <fullName evidence="2">Uncharacterized protein</fullName>
    </submittedName>
</protein>
<dbReference type="PANTHER" id="PTHR13947:SF37">
    <property type="entry name" value="LD18367P"/>
    <property type="match status" value="1"/>
</dbReference>
<proteinExistence type="predicted"/>
<dbReference type="Pfam" id="PF00583">
    <property type="entry name" value="Acetyltransf_1"/>
    <property type="match status" value="1"/>
</dbReference>
<dbReference type="GO" id="GO:0008080">
    <property type="term" value="F:N-acetyltransferase activity"/>
    <property type="evidence" value="ECO:0007669"/>
    <property type="project" value="InterPro"/>
</dbReference>
<dbReference type="PANTHER" id="PTHR13947">
    <property type="entry name" value="GNAT FAMILY N-ACETYLTRANSFERASE"/>
    <property type="match status" value="1"/>
</dbReference>
<reference evidence="2" key="1">
    <citation type="submission" date="2021-01" db="EMBL/GenBank/DDBJ databases">
        <title>Draft genome sequence of Acholeplasmataceae bacterium strain Mahy22.</title>
        <authorList>
            <person name="Watanabe M."/>
            <person name="Kojima H."/>
            <person name="Fukui M."/>
        </authorList>
    </citation>
    <scope>NUCLEOTIDE SEQUENCE</scope>
    <source>
        <strain evidence="2">Mahy22</strain>
    </source>
</reference>
<dbReference type="CDD" id="cd04301">
    <property type="entry name" value="NAT_SF"/>
    <property type="match status" value="1"/>
</dbReference>
<dbReference type="Proteomes" id="UP000620133">
    <property type="component" value="Chromosome"/>
</dbReference>
<dbReference type="InterPro" id="IPR016181">
    <property type="entry name" value="Acyl_CoA_acyltransferase"/>
</dbReference>
<evidence type="ECO:0000313" key="2">
    <source>
        <dbReference type="EMBL" id="BCR36258.1"/>
    </source>
</evidence>
<dbReference type="PROSITE" id="PS51186">
    <property type="entry name" value="GNAT"/>
    <property type="match status" value="1"/>
</dbReference>
<dbReference type="KEGG" id="manr:MPAN_011510"/>
<evidence type="ECO:0000313" key="3">
    <source>
        <dbReference type="Proteomes" id="UP000620133"/>
    </source>
</evidence>
<dbReference type="AlphaFoldDB" id="A0A7U9TH36"/>
<gene>
    <name evidence="2" type="ORF">MPAN_011510</name>
</gene>
<keyword evidence="1" id="KW-0808">Transferase</keyword>
<dbReference type="SUPFAM" id="SSF55729">
    <property type="entry name" value="Acyl-CoA N-acyltransferases (Nat)"/>
    <property type="match status" value="1"/>
</dbReference>
<evidence type="ECO:0000256" key="1">
    <source>
        <dbReference type="ARBA" id="ARBA00022679"/>
    </source>
</evidence>
<dbReference type="Gene3D" id="3.40.630.30">
    <property type="match status" value="1"/>
</dbReference>
<dbReference type="RefSeq" id="WP_176238920.1">
    <property type="nucleotide sequence ID" value="NZ_AP024412.1"/>
</dbReference>
<dbReference type="EMBL" id="AP024412">
    <property type="protein sequence ID" value="BCR36258.1"/>
    <property type="molecule type" value="Genomic_DNA"/>
</dbReference>
<keyword evidence="3" id="KW-1185">Reference proteome</keyword>
<organism evidence="2 3">
    <name type="scientific">Mariniplasma anaerobium</name>
    <dbReference type="NCBI Taxonomy" id="2735436"/>
    <lineage>
        <taxon>Bacteria</taxon>
        <taxon>Bacillati</taxon>
        <taxon>Mycoplasmatota</taxon>
        <taxon>Mollicutes</taxon>
        <taxon>Acholeplasmatales</taxon>
        <taxon>Acholeplasmataceae</taxon>
        <taxon>Mariniplasma</taxon>
    </lineage>
</organism>
<name>A0A7U9TH36_9MOLU</name>
<sequence length="267" mass="30962">MKNNIVTIIRPFEKEDYPSVVDIIADSFSSKFNKLTKMGIEKTKDFMIDSTLFDDQPQDGYWVAQYDDKIVGVLKLKTDQLIKIKNKIKPSFFKLSKTYGFINVIKLSLAGLILNDSPKKNTCYIEHIAVDKNARGLGIGKKLMAKATEQLQNNPNINRLTLYVASDNDGAIKLYEKLGYKTIKITKSLLTKLLLNEKKWLYMALYEDETTFHKKSFNSHWYLGFLGFIILFFIPDILSAFTQTGSYWSLLHLLWLFWFSYFIPENL</sequence>
<accession>A0A7U9TH36</accession>
<dbReference type="InterPro" id="IPR050769">
    <property type="entry name" value="NAT_camello-type"/>
</dbReference>
<dbReference type="InterPro" id="IPR000182">
    <property type="entry name" value="GNAT_dom"/>
</dbReference>